<dbReference type="PANTHER" id="PTHR42705:SF2">
    <property type="entry name" value="BIFUNCTIONAL NON-HOMOLOGOUS END JOINING PROTEIN LIGD"/>
    <property type="match status" value="1"/>
</dbReference>
<dbReference type="Pfam" id="PF21686">
    <property type="entry name" value="LigD_Prim-Pol"/>
    <property type="match status" value="1"/>
</dbReference>
<dbReference type="KEGG" id="marz:MARA_42150"/>
<dbReference type="Proteomes" id="UP000467428">
    <property type="component" value="Chromosome"/>
</dbReference>
<dbReference type="GO" id="GO:0016874">
    <property type="term" value="F:ligase activity"/>
    <property type="evidence" value="ECO:0007669"/>
    <property type="project" value="UniProtKB-KW"/>
</dbReference>
<dbReference type="InterPro" id="IPR014145">
    <property type="entry name" value="LigD_pol_dom"/>
</dbReference>
<feature type="region of interest" description="Disordered" evidence="1">
    <location>
        <begin position="305"/>
        <end position="324"/>
    </location>
</feature>
<evidence type="ECO:0000313" key="3">
    <source>
        <dbReference type="EMBL" id="BBY50747.1"/>
    </source>
</evidence>
<evidence type="ECO:0000313" key="4">
    <source>
        <dbReference type="Proteomes" id="UP000467428"/>
    </source>
</evidence>
<geneLocation type="plasmid" evidence="4">
    <name>pjcm18538 dna</name>
</geneLocation>
<dbReference type="InterPro" id="IPR052171">
    <property type="entry name" value="NHEJ_LigD"/>
</dbReference>
<dbReference type="Gene3D" id="3.90.920.10">
    <property type="entry name" value="DNA primase, PRIM domain"/>
    <property type="match status" value="1"/>
</dbReference>
<protein>
    <submittedName>
        <fullName evidence="3">ATP-dependent DNA ligase</fullName>
    </submittedName>
</protein>
<feature type="domain" description="DNA ligase D polymerase" evidence="2">
    <location>
        <begin position="26"/>
        <end position="275"/>
    </location>
</feature>
<gene>
    <name evidence="3" type="ORF">MARA_42150</name>
</gene>
<organism evidence="3 4">
    <name type="scientific">Mycolicibacterium arabiense</name>
    <dbReference type="NCBI Taxonomy" id="1286181"/>
    <lineage>
        <taxon>Bacteria</taxon>
        <taxon>Bacillati</taxon>
        <taxon>Actinomycetota</taxon>
        <taxon>Actinomycetes</taxon>
        <taxon>Mycobacteriales</taxon>
        <taxon>Mycobacteriaceae</taxon>
        <taxon>Mycolicibacterium</taxon>
    </lineage>
</organism>
<name>A0A7I7S1L5_9MYCO</name>
<dbReference type="PANTHER" id="PTHR42705">
    <property type="entry name" value="BIFUNCTIONAL NON-HOMOLOGOUS END JOINING PROTEIN LIGD"/>
    <property type="match status" value="1"/>
</dbReference>
<proteinExistence type="predicted"/>
<keyword evidence="4" id="KW-1185">Reference proteome</keyword>
<reference evidence="3 4" key="1">
    <citation type="journal article" date="2019" name="Emerg. Microbes Infect.">
        <title>Comprehensive subspecies identification of 175 nontuberculous mycobacteria species based on 7547 genomic profiles.</title>
        <authorList>
            <person name="Matsumoto Y."/>
            <person name="Kinjo T."/>
            <person name="Motooka D."/>
            <person name="Nabeya D."/>
            <person name="Jung N."/>
            <person name="Uechi K."/>
            <person name="Horii T."/>
            <person name="Iida T."/>
            <person name="Fujita J."/>
            <person name="Nakamura S."/>
        </authorList>
    </citation>
    <scope>NUCLEOTIDE SEQUENCE [LARGE SCALE GENOMIC DNA]</scope>
    <source>
        <strain evidence="3 4">JCM 18538</strain>
    </source>
</reference>
<sequence length="324" mass="34932">MSVSEQRAGVDLTNLDQTLGPDAGATKRDLVDYLDAVSDRMLPGLAGRPLTVLRALRGRAPFMQKNASKYTPDWIKTVTIWAEASHREVHYPLCDDRRTLLWLANQRAIEYHPTLGLAENVYRPTHLVLDLDPPGDGPFSAVVAVAHLVHQALRDSGLAGAVKTSGAKGIHVFVPIDDSAPVEDVAAATRALAARAEALDPSIATTAFIVEDREGKVFVDSTRAGGATVAAAYSPRLRPGTPVSFPLDWSDLDDVAPPDFTVHTALAALGDRDPWNDAMPAPQRLPDDLIEQGREIPVARVAAMHEGKRRARARRDAEDDDAGA</sequence>
<keyword evidence="3" id="KW-0436">Ligase</keyword>
<evidence type="ECO:0000259" key="2">
    <source>
        <dbReference type="Pfam" id="PF21686"/>
    </source>
</evidence>
<accession>A0A7I7S1L5</accession>
<dbReference type="RefSeq" id="WP_163920403.1">
    <property type="nucleotide sequence ID" value="NZ_AP022593.1"/>
</dbReference>
<evidence type="ECO:0000256" key="1">
    <source>
        <dbReference type="SAM" id="MobiDB-lite"/>
    </source>
</evidence>
<dbReference type="EMBL" id="AP022593">
    <property type="protein sequence ID" value="BBY50747.1"/>
    <property type="molecule type" value="Genomic_DNA"/>
</dbReference>
<dbReference type="AlphaFoldDB" id="A0A7I7S1L5"/>